<feature type="binding site" evidence="9">
    <location>
        <position position="91"/>
    </location>
    <ligand>
        <name>ATP</name>
        <dbReference type="ChEBI" id="CHEBI:30616"/>
    </ligand>
</feature>
<dbReference type="OMA" id="WDLFEDH"/>
<dbReference type="InterPro" id="IPR017441">
    <property type="entry name" value="Protein_kinase_ATP_BS"/>
</dbReference>
<sequence length="406" mass="46891">MDKLLQLGRRALFRAPSPPRIIRNSGFSILDPAVKFEEENMLAFEKGLFYPVYIGETLKGRYQVLSKLGYGANSTVWLCRDLHKHKYTALKILIHNSKSEHETKVLEYLASLKSSHPGKYKIRTMLDAFEISGPDGPHQCLVHEPLLMSVQHLQASFLDKRLTEDMLKPLLRELFTTLDYLHSEAHVIHTDIQAKNIMVGTKDMSVFAEWESQENENPTPRKDVDKYTVYRSRPFYPKKGWGAWGLPLLSDFGDARIGDGEHEGLIQPGPYRAPEVMLGMKWTEKVDIWNVGVLIWDLFEDDYMFDGLGPNGKHSNAHLLAEIVSLLGQPPPAFLQRSKESLKYWDESGTWRGLVEIPNNSLEDSDKYMKGRNQEIFMEFMRKMLRWVPEERQSARELLRDPWLNS</sequence>
<evidence type="ECO:0000313" key="11">
    <source>
        <dbReference type="EMBL" id="EEQ31592.1"/>
    </source>
</evidence>
<dbReference type="GO" id="GO:0050684">
    <property type="term" value="P:regulation of mRNA processing"/>
    <property type="evidence" value="ECO:0007669"/>
    <property type="project" value="TreeGrafter"/>
</dbReference>
<organism evidence="11 12">
    <name type="scientific">Arthroderma otae (strain ATCC MYA-4605 / CBS 113480)</name>
    <name type="common">Microsporum canis</name>
    <dbReference type="NCBI Taxonomy" id="554155"/>
    <lineage>
        <taxon>Eukaryota</taxon>
        <taxon>Fungi</taxon>
        <taxon>Dikarya</taxon>
        <taxon>Ascomycota</taxon>
        <taxon>Pezizomycotina</taxon>
        <taxon>Eurotiomycetes</taxon>
        <taxon>Eurotiomycetidae</taxon>
        <taxon>Onygenales</taxon>
        <taxon>Arthrodermataceae</taxon>
        <taxon>Microsporum</taxon>
    </lineage>
</organism>
<comment type="catalytic activity">
    <reaction evidence="8">
        <text>L-seryl-[protein] + ATP = O-phospho-L-seryl-[protein] + ADP + H(+)</text>
        <dbReference type="Rhea" id="RHEA:17989"/>
        <dbReference type="Rhea" id="RHEA-COMP:9863"/>
        <dbReference type="Rhea" id="RHEA-COMP:11604"/>
        <dbReference type="ChEBI" id="CHEBI:15378"/>
        <dbReference type="ChEBI" id="CHEBI:29999"/>
        <dbReference type="ChEBI" id="CHEBI:30616"/>
        <dbReference type="ChEBI" id="CHEBI:83421"/>
        <dbReference type="ChEBI" id="CHEBI:456216"/>
        <dbReference type="EC" id="2.7.11.1"/>
    </reaction>
</comment>
<evidence type="ECO:0000256" key="5">
    <source>
        <dbReference type="ARBA" id="ARBA00022777"/>
    </source>
</evidence>
<dbReference type="SMART" id="SM00220">
    <property type="entry name" value="S_TKc"/>
    <property type="match status" value="1"/>
</dbReference>
<gene>
    <name evidence="11" type="ORF">MCYG_04411</name>
</gene>
<keyword evidence="12" id="KW-1185">Reference proteome</keyword>
<protein>
    <recommendedName>
        <fullName evidence="1">non-specific serine/threonine protein kinase</fullName>
        <ecNumber evidence="1">2.7.11.1</ecNumber>
    </recommendedName>
</protein>
<dbReference type="Pfam" id="PF00069">
    <property type="entry name" value="Pkinase"/>
    <property type="match status" value="2"/>
</dbReference>
<dbReference type="InterPro" id="IPR011009">
    <property type="entry name" value="Kinase-like_dom_sf"/>
</dbReference>
<keyword evidence="6 9" id="KW-0067">ATP-binding</keyword>
<reference evidence="12" key="1">
    <citation type="journal article" date="2012" name="MBio">
        <title>Comparative genome analysis of Trichophyton rubrum and related dermatophytes reveals candidate genes involved in infection.</title>
        <authorList>
            <person name="Martinez D.A."/>
            <person name="Oliver B.G."/>
            <person name="Graeser Y."/>
            <person name="Goldberg J.M."/>
            <person name="Li W."/>
            <person name="Martinez-Rossi N.M."/>
            <person name="Monod M."/>
            <person name="Shelest E."/>
            <person name="Barton R.C."/>
            <person name="Birch E."/>
            <person name="Brakhage A.A."/>
            <person name="Chen Z."/>
            <person name="Gurr S.J."/>
            <person name="Heiman D."/>
            <person name="Heitman J."/>
            <person name="Kosti I."/>
            <person name="Rossi A."/>
            <person name="Saif S."/>
            <person name="Samalova M."/>
            <person name="Saunders C.W."/>
            <person name="Shea T."/>
            <person name="Summerbell R.C."/>
            <person name="Xu J."/>
            <person name="Young S."/>
            <person name="Zeng Q."/>
            <person name="Birren B.W."/>
            <person name="Cuomo C.A."/>
            <person name="White T.C."/>
        </authorList>
    </citation>
    <scope>NUCLEOTIDE SEQUENCE [LARGE SCALE GENOMIC DNA]</scope>
    <source>
        <strain evidence="12">ATCC MYA-4605 / CBS 113480</strain>
    </source>
</reference>
<evidence type="ECO:0000256" key="7">
    <source>
        <dbReference type="ARBA" id="ARBA00047899"/>
    </source>
</evidence>
<dbReference type="PROSITE" id="PS00107">
    <property type="entry name" value="PROTEIN_KINASE_ATP"/>
    <property type="match status" value="1"/>
</dbReference>
<dbReference type="InterPro" id="IPR051334">
    <property type="entry name" value="SRPK"/>
</dbReference>
<dbReference type="OrthoDB" id="4172289at2759"/>
<dbReference type="GeneID" id="9229785"/>
<dbReference type="GO" id="GO:0004674">
    <property type="term" value="F:protein serine/threonine kinase activity"/>
    <property type="evidence" value="ECO:0007669"/>
    <property type="project" value="UniProtKB-KW"/>
</dbReference>
<dbReference type="Gene3D" id="3.30.200.20">
    <property type="entry name" value="Phosphorylase Kinase, domain 1"/>
    <property type="match status" value="1"/>
</dbReference>
<dbReference type="GO" id="GO:0000245">
    <property type="term" value="P:spliceosomal complex assembly"/>
    <property type="evidence" value="ECO:0007669"/>
    <property type="project" value="TreeGrafter"/>
</dbReference>
<dbReference type="Proteomes" id="UP000002035">
    <property type="component" value="Unassembled WGS sequence"/>
</dbReference>
<accession>C5FNH8</accession>
<proteinExistence type="predicted"/>
<dbReference type="STRING" id="554155.C5FNH8"/>
<evidence type="ECO:0000256" key="3">
    <source>
        <dbReference type="ARBA" id="ARBA00022679"/>
    </source>
</evidence>
<evidence type="ECO:0000256" key="8">
    <source>
        <dbReference type="ARBA" id="ARBA00048679"/>
    </source>
</evidence>
<dbReference type="Gene3D" id="1.10.510.10">
    <property type="entry name" value="Transferase(Phosphotransferase) domain 1"/>
    <property type="match status" value="1"/>
</dbReference>
<dbReference type="RefSeq" id="XP_002846674.1">
    <property type="nucleotide sequence ID" value="XM_002846628.1"/>
</dbReference>
<evidence type="ECO:0000256" key="6">
    <source>
        <dbReference type="ARBA" id="ARBA00022840"/>
    </source>
</evidence>
<keyword evidence="2" id="KW-0723">Serine/threonine-protein kinase</keyword>
<name>C5FNH8_ARTOC</name>
<dbReference type="EC" id="2.7.11.1" evidence="1"/>
<feature type="domain" description="Protein kinase" evidence="10">
    <location>
        <begin position="62"/>
        <end position="404"/>
    </location>
</feature>
<dbReference type="SUPFAM" id="SSF56112">
    <property type="entry name" value="Protein kinase-like (PK-like)"/>
    <property type="match status" value="1"/>
</dbReference>
<comment type="catalytic activity">
    <reaction evidence="7">
        <text>L-threonyl-[protein] + ATP = O-phospho-L-threonyl-[protein] + ADP + H(+)</text>
        <dbReference type="Rhea" id="RHEA:46608"/>
        <dbReference type="Rhea" id="RHEA-COMP:11060"/>
        <dbReference type="Rhea" id="RHEA-COMP:11605"/>
        <dbReference type="ChEBI" id="CHEBI:15378"/>
        <dbReference type="ChEBI" id="CHEBI:30013"/>
        <dbReference type="ChEBI" id="CHEBI:30616"/>
        <dbReference type="ChEBI" id="CHEBI:61977"/>
        <dbReference type="ChEBI" id="CHEBI:456216"/>
        <dbReference type="EC" id="2.7.11.1"/>
    </reaction>
</comment>
<keyword evidence="3" id="KW-0808">Transferase</keyword>
<dbReference type="GO" id="GO:0005524">
    <property type="term" value="F:ATP binding"/>
    <property type="evidence" value="ECO:0007669"/>
    <property type="project" value="UniProtKB-UniRule"/>
</dbReference>
<dbReference type="HOGENOM" id="CLU_000288_81_1_1"/>
<dbReference type="PROSITE" id="PS50011">
    <property type="entry name" value="PROTEIN_KINASE_DOM"/>
    <property type="match status" value="1"/>
</dbReference>
<evidence type="ECO:0000256" key="4">
    <source>
        <dbReference type="ARBA" id="ARBA00022741"/>
    </source>
</evidence>
<keyword evidence="4 9" id="KW-0547">Nucleotide-binding</keyword>
<dbReference type="VEuPathDB" id="FungiDB:MCYG_04411"/>
<evidence type="ECO:0000256" key="1">
    <source>
        <dbReference type="ARBA" id="ARBA00012513"/>
    </source>
</evidence>
<dbReference type="AlphaFoldDB" id="C5FNH8"/>
<evidence type="ECO:0000313" key="12">
    <source>
        <dbReference type="Proteomes" id="UP000002035"/>
    </source>
</evidence>
<keyword evidence="5 11" id="KW-0418">Kinase</keyword>
<dbReference type="InterPro" id="IPR000719">
    <property type="entry name" value="Prot_kinase_dom"/>
</dbReference>
<evidence type="ECO:0000259" key="10">
    <source>
        <dbReference type="PROSITE" id="PS50011"/>
    </source>
</evidence>
<dbReference type="PANTHER" id="PTHR47634:SF9">
    <property type="entry name" value="PROTEIN KINASE DOMAIN-CONTAINING PROTEIN-RELATED"/>
    <property type="match status" value="1"/>
</dbReference>
<evidence type="ECO:0000256" key="2">
    <source>
        <dbReference type="ARBA" id="ARBA00022527"/>
    </source>
</evidence>
<dbReference type="PANTHER" id="PTHR47634">
    <property type="entry name" value="PROTEIN KINASE DOMAIN-CONTAINING PROTEIN-RELATED"/>
    <property type="match status" value="1"/>
</dbReference>
<dbReference type="eggNOG" id="KOG1290">
    <property type="taxonomic scope" value="Eukaryota"/>
</dbReference>
<dbReference type="EMBL" id="DS995704">
    <property type="protein sequence ID" value="EEQ31592.1"/>
    <property type="molecule type" value="Genomic_DNA"/>
</dbReference>
<evidence type="ECO:0000256" key="9">
    <source>
        <dbReference type="PROSITE-ProRule" id="PRU10141"/>
    </source>
</evidence>